<sequence length="189" mass="20756">MSSTSTSNSSLFSGASSVTLCADSTPYTPEKDYLAAFAALSTFYGFAGGLGGSPPPAFKNKKSGGAKEGRSLLEKFSRLGRKVFRSKNTNVSWVCWWRQDLLTMIARFALGLYEHNLNRGKKIDDWLLLRTNILRRPDRLRSAQFRTSSVPAQWPLSNPPPSQISIPLLLTPTTGKTKEVLPCIGVVSK</sequence>
<organism evidence="1 2">
    <name type="scientific">Mycena maculata</name>
    <dbReference type="NCBI Taxonomy" id="230809"/>
    <lineage>
        <taxon>Eukaryota</taxon>
        <taxon>Fungi</taxon>
        <taxon>Dikarya</taxon>
        <taxon>Basidiomycota</taxon>
        <taxon>Agaricomycotina</taxon>
        <taxon>Agaricomycetes</taxon>
        <taxon>Agaricomycetidae</taxon>
        <taxon>Agaricales</taxon>
        <taxon>Marasmiineae</taxon>
        <taxon>Mycenaceae</taxon>
        <taxon>Mycena</taxon>
    </lineage>
</organism>
<accession>A0AAD7NX28</accession>
<evidence type="ECO:0000313" key="2">
    <source>
        <dbReference type="Proteomes" id="UP001215280"/>
    </source>
</evidence>
<protein>
    <submittedName>
        <fullName evidence="1">Uncharacterized protein</fullName>
    </submittedName>
</protein>
<dbReference type="AlphaFoldDB" id="A0AAD7NX28"/>
<dbReference type="EMBL" id="JARJLG010000008">
    <property type="protein sequence ID" value="KAJ7778719.1"/>
    <property type="molecule type" value="Genomic_DNA"/>
</dbReference>
<name>A0AAD7NX28_9AGAR</name>
<gene>
    <name evidence="1" type="ORF">DFH07DRAFT_765933</name>
</gene>
<dbReference type="Proteomes" id="UP001215280">
    <property type="component" value="Unassembled WGS sequence"/>
</dbReference>
<reference evidence="1" key="1">
    <citation type="submission" date="2023-03" db="EMBL/GenBank/DDBJ databases">
        <title>Massive genome expansion in bonnet fungi (Mycena s.s.) driven by repeated elements and novel gene families across ecological guilds.</title>
        <authorList>
            <consortium name="Lawrence Berkeley National Laboratory"/>
            <person name="Harder C.B."/>
            <person name="Miyauchi S."/>
            <person name="Viragh M."/>
            <person name="Kuo A."/>
            <person name="Thoen E."/>
            <person name="Andreopoulos B."/>
            <person name="Lu D."/>
            <person name="Skrede I."/>
            <person name="Drula E."/>
            <person name="Henrissat B."/>
            <person name="Morin E."/>
            <person name="Kohler A."/>
            <person name="Barry K."/>
            <person name="LaButti K."/>
            <person name="Morin E."/>
            <person name="Salamov A."/>
            <person name="Lipzen A."/>
            <person name="Mereny Z."/>
            <person name="Hegedus B."/>
            <person name="Baldrian P."/>
            <person name="Stursova M."/>
            <person name="Weitz H."/>
            <person name="Taylor A."/>
            <person name="Grigoriev I.V."/>
            <person name="Nagy L.G."/>
            <person name="Martin F."/>
            <person name="Kauserud H."/>
        </authorList>
    </citation>
    <scope>NUCLEOTIDE SEQUENCE</scope>
    <source>
        <strain evidence="1">CBHHK188m</strain>
    </source>
</reference>
<evidence type="ECO:0000313" key="1">
    <source>
        <dbReference type="EMBL" id="KAJ7778719.1"/>
    </source>
</evidence>
<proteinExistence type="predicted"/>
<keyword evidence="2" id="KW-1185">Reference proteome</keyword>
<comment type="caution">
    <text evidence="1">The sequence shown here is derived from an EMBL/GenBank/DDBJ whole genome shotgun (WGS) entry which is preliminary data.</text>
</comment>